<organism evidence="3 4">
    <name type="scientific">Terrihabitans soli</name>
    <dbReference type="NCBI Taxonomy" id="708113"/>
    <lineage>
        <taxon>Bacteria</taxon>
        <taxon>Pseudomonadati</taxon>
        <taxon>Pseudomonadota</taxon>
        <taxon>Alphaproteobacteria</taxon>
        <taxon>Hyphomicrobiales</taxon>
        <taxon>Terrihabitans</taxon>
    </lineage>
</organism>
<feature type="transmembrane region" description="Helical" evidence="1">
    <location>
        <begin position="152"/>
        <end position="169"/>
    </location>
</feature>
<dbReference type="GO" id="GO:0016020">
    <property type="term" value="C:membrane"/>
    <property type="evidence" value="ECO:0007669"/>
    <property type="project" value="TreeGrafter"/>
</dbReference>
<feature type="domain" description="Fatty acid desaturase" evidence="2">
    <location>
        <begin position="8"/>
        <end position="236"/>
    </location>
</feature>
<evidence type="ECO:0000256" key="1">
    <source>
        <dbReference type="SAM" id="Phobius"/>
    </source>
</evidence>
<dbReference type="InterPro" id="IPR005804">
    <property type="entry name" value="FA_desaturase_dom"/>
</dbReference>
<keyword evidence="1" id="KW-1133">Transmembrane helix</keyword>
<protein>
    <recommendedName>
        <fullName evidence="2">Fatty acid desaturase domain-containing protein</fullName>
    </recommendedName>
</protein>
<dbReference type="InterPro" id="IPR012171">
    <property type="entry name" value="Fatty_acid_desaturase"/>
</dbReference>
<dbReference type="Pfam" id="PF00487">
    <property type="entry name" value="FA_desaturase"/>
    <property type="match status" value="1"/>
</dbReference>
<evidence type="ECO:0000259" key="2">
    <source>
        <dbReference type="Pfam" id="PF00487"/>
    </source>
</evidence>
<dbReference type="PANTHER" id="PTHR19353">
    <property type="entry name" value="FATTY ACID DESATURASE 2"/>
    <property type="match status" value="1"/>
</dbReference>
<dbReference type="PANTHER" id="PTHR19353:SF19">
    <property type="entry name" value="DELTA(5) FATTY ACID DESATURASE C-RELATED"/>
    <property type="match status" value="1"/>
</dbReference>
<dbReference type="EMBL" id="AP023361">
    <property type="protein sequence ID" value="BCJ91274.1"/>
    <property type="molecule type" value="Genomic_DNA"/>
</dbReference>
<keyword evidence="4" id="KW-1185">Reference proteome</keyword>
<dbReference type="AlphaFoldDB" id="A0A6S6QLJ4"/>
<proteinExistence type="predicted"/>
<feature type="transmembrane region" description="Helical" evidence="1">
    <location>
        <begin position="6"/>
        <end position="23"/>
    </location>
</feature>
<keyword evidence="1" id="KW-0472">Membrane</keyword>
<keyword evidence="1" id="KW-0812">Transmembrane</keyword>
<accession>A0A6S6QLJ4</accession>
<evidence type="ECO:0000313" key="3">
    <source>
        <dbReference type="EMBL" id="BCJ91274.1"/>
    </source>
</evidence>
<reference evidence="3 4" key="1">
    <citation type="submission" date="2020-08" db="EMBL/GenBank/DDBJ databases">
        <title>Genome sequence of Rhizobiales bacterium strain IZ6.</title>
        <authorList>
            <person name="Nakai R."/>
            <person name="Naganuma T."/>
        </authorList>
    </citation>
    <scope>NUCLEOTIDE SEQUENCE [LARGE SCALE GENOMIC DNA]</scope>
    <source>
        <strain evidence="3 4">IZ6</strain>
    </source>
</reference>
<dbReference type="KEGG" id="tso:IZ6_20090"/>
<dbReference type="GO" id="GO:0008610">
    <property type="term" value="P:lipid biosynthetic process"/>
    <property type="evidence" value="ECO:0007669"/>
    <property type="project" value="UniProtKB-ARBA"/>
</dbReference>
<name>A0A6S6QLJ4_9HYPH</name>
<dbReference type="Proteomes" id="UP000515317">
    <property type="component" value="Chromosome"/>
</dbReference>
<evidence type="ECO:0000313" key="4">
    <source>
        <dbReference type="Proteomes" id="UP000515317"/>
    </source>
</evidence>
<gene>
    <name evidence="3" type="ORF">IZ6_20090</name>
</gene>
<sequence>MHLDSNFSWIVAILAALFIGTRFRGINNILHETSHLSFTADRGDNILFGRIAAALLLKTYESYKVEHMSHHVHLGDYEHDLDFHKLQKFKLEDELTPKTIARHVVTPLLGLHITSYVGFDMSWKDGRVFGLLKIVLLLATTAYVLIDPVSALLLIVFPFVWVYSALNYWTDCIDHGGILESGHELEQSRNVIVNPVLRFFLFPRNDCYHLIHHLFPGVPVNHFDRVHEELLQDPQYREAAGRQIISSGHAAPSQA</sequence>
<dbReference type="GO" id="GO:0016717">
    <property type="term" value="F:oxidoreductase activity, acting on paired donors, with oxidation of a pair of donors resulting in the reduction of molecular oxygen to two molecules of water"/>
    <property type="evidence" value="ECO:0007669"/>
    <property type="project" value="TreeGrafter"/>
</dbReference>